<sequence>MRVLIATFAEKTHFLGMAPLGWALRNEGHEVLVASQPELTPVIAATGLTAAPVGRDHLLPQVAAWARRLGQGGEPAFDLLAREPERLTWEHLQRGYREALLPLWWKVINESMMTELTEFCRWWRPHLVIWEPLTYAAPVAARACGAAHGRLLFGLDLAARLRGHYLRLMAGRTGGDRTDAMASWLGSRAARHGGLFSESLTRGDFTLDYMPDSLRLDTAPGVRRLPMRFVPYNGRAVVPDWLRVPPDRPRVCLSLGSTATDRLGGYVAPVSEVMEALADLPVEIVATLPPGRHTGVGTAPDNVKVVGYTPLHVLAPTCAAVINHGGSGTICSTLLYGVPQLVLPHHMFDEPLLADLLVKQGAGLAVPAGERDTPERTRAALQRMLAEPSFSREAARLSGEMRAMPGPNELVPELERLAARAA</sequence>
<evidence type="ECO:0000259" key="6">
    <source>
        <dbReference type="Pfam" id="PF21036"/>
    </source>
</evidence>
<dbReference type="CDD" id="cd03784">
    <property type="entry name" value="GT1_Gtf-like"/>
    <property type="match status" value="1"/>
</dbReference>
<dbReference type="GO" id="GO:0016758">
    <property type="term" value="F:hexosyltransferase activity"/>
    <property type="evidence" value="ECO:0007669"/>
    <property type="project" value="UniProtKB-ARBA"/>
</dbReference>
<evidence type="ECO:0000313" key="8">
    <source>
        <dbReference type="Proteomes" id="UP000198923"/>
    </source>
</evidence>
<feature type="domain" description="Erythromycin biosynthesis protein CIII-like C-terminal" evidence="5">
    <location>
        <begin position="272"/>
        <end position="417"/>
    </location>
</feature>
<dbReference type="Pfam" id="PF21036">
    <property type="entry name" value="EryCIII-like_N"/>
    <property type="match status" value="1"/>
</dbReference>
<dbReference type="InterPro" id="IPR010610">
    <property type="entry name" value="EryCIII-like_C"/>
</dbReference>
<keyword evidence="8" id="KW-1185">Reference proteome</keyword>
<dbReference type="STRING" id="504805.SAMN05421505_12747"/>
<protein>
    <submittedName>
        <fullName evidence="7">Glycosyltransferase, activator-dependent family</fullName>
    </submittedName>
</protein>
<dbReference type="EMBL" id="FNCN01000027">
    <property type="protein sequence ID" value="SDH93878.1"/>
    <property type="molecule type" value="Genomic_DNA"/>
</dbReference>
<evidence type="ECO:0000256" key="1">
    <source>
        <dbReference type="ARBA" id="ARBA00006962"/>
    </source>
</evidence>
<evidence type="ECO:0000313" key="7">
    <source>
        <dbReference type="EMBL" id="SDH93878.1"/>
    </source>
</evidence>
<dbReference type="Proteomes" id="UP000198923">
    <property type="component" value="Unassembled WGS sequence"/>
</dbReference>
<evidence type="ECO:0000259" key="5">
    <source>
        <dbReference type="Pfam" id="PF06722"/>
    </source>
</evidence>
<evidence type="ECO:0000256" key="4">
    <source>
        <dbReference type="ARBA" id="ARBA00023194"/>
    </source>
</evidence>
<proteinExistence type="inferred from homology"/>
<organism evidence="7 8">
    <name type="scientific">Sinosporangium album</name>
    <dbReference type="NCBI Taxonomy" id="504805"/>
    <lineage>
        <taxon>Bacteria</taxon>
        <taxon>Bacillati</taxon>
        <taxon>Actinomycetota</taxon>
        <taxon>Actinomycetes</taxon>
        <taxon>Streptosporangiales</taxon>
        <taxon>Streptosporangiaceae</taxon>
        <taxon>Sinosporangium</taxon>
    </lineage>
</organism>
<feature type="domain" description="Erythromycin biosynthesis protein CIII-like N-terminal" evidence="6">
    <location>
        <begin position="22"/>
        <end position="256"/>
    </location>
</feature>
<dbReference type="InterPro" id="IPR048284">
    <property type="entry name" value="EryCIII-like_N"/>
</dbReference>
<reference evidence="7 8" key="1">
    <citation type="submission" date="2016-10" db="EMBL/GenBank/DDBJ databases">
        <authorList>
            <person name="de Groot N.N."/>
        </authorList>
    </citation>
    <scope>NUCLEOTIDE SEQUENCE [LARGE SCALE GENOMIC DNA]</scope>
    <source>
        <strain evidence="7 8">CPCC 201354</strain>
    </source>
</reference>
<keyword evidence="2" id="KW-0328">Glycosyltransferase</keyword>
<dbReference type="GO" id="GO:0008194">
    <property type="term" value="F:UDP-glycosyltransferase activity"/>
    <property type="evidence" value="ECO:0007669"/>
    <property type="project" value="InterPro"/>
</dbReference>
<keyword evidence="3 7" id="KW-0808">Transferase</keyword>
<dbReference type="InterPro" id="IPR002213">
    <property type="entry name" value="UDP_glucos_trans"/>
</dbReference>
<dbReference type="Pfam" id="PF06722">
    <property type="entry name" value="EryCIII-like_C"/>
    <property type="match status" value="1"/>
</dbReference>
<evidence type="ECO:0000256" key="2">
    <source>
        <dbReference type="ARBA" id="ARBA00022676"/>
    </source>
</evidence>
<dbReference type="InterPro" id="IPR050426">
    <property type="entry name" value="Glycosyltransferase_28"/>
</dbReference>
<dbReference type="PANTHER" id="PTHR48050">
    <property type="entry name" value="STEROL 3-BETA-GLUCOSYLTRANSFERASE"/>
    <property type="match status" value="1"/>
</dbReference>
<dbReference type="OrthoDB" id="5488434at2"/>
<dbReference type="PANTHER" id="PTHR48050:SF13">
    <property type="entry name" value="STEROL 3-BETA-GLUCOSYLTRANSFERASE UGT80A2"/>
    <property type="match status" value="1"/>
</dbReference>
<dbReference type="SUPFAM" id="SSF53756">
    <property type="entry name" value="UDP-Glycosyltransferase/glycogen phosphorylase"/>
    <property type="match status" value="1"/>
</dbReference>
<comment type="similarity">
    <text evidence="1">Belongs to the glycosyltransferase 28 family.</text>
</comment>
<gene>
    <name evidence="7" type="ORF">SAMN05421505_12747</name>
</gene>
<dbReference type="AlphaFoldDB" id="A0A1G8GHL4"/>
<dbReference type="InterPro" id="IPR030953">
    <property type="entry name" value="Glycosyl_450act"/>
</dbReference>
<dbReference type="RefSeq" id="WP_093173402.1">
    <property type="nucleotide sequence ID" value="NZ_FNCN01000027.1"/>
</dbReference>
<accession>A0A1G8GHL4</accession>
<evidence type="ECO:0000256" key="3">
    <source>
        <dbReference type="ARBA" id="ARBA00022679"/>
    </source>
</evidence>
<dbReference type="NCBIfam" id="TIGR04516">
    <property type="entry name" value="glycosyl_450act"/>
    <property type="match status" value="1"/>
</dbReference>
<dbReference type="Gene3D" id="3.40.50.2000">
    <property type="entry name" value="Glycogen Phosphorylase B"/>
    <property type="match status" value="2"/>
</dbReference>
<keyword evidence="4" id="KW-0045">Antibiotic biosynthesis</keyword>
<name>A0A1G8GHL4_9ACTN</name>
<dbReference type="GO" id="GO:0017000">
    <property type="term" value="P:antibiotic biosynthetic process"/>
    <property type="evidence" value="ECO:0007669"/>
    <property type="project" value="UniProtKB-KW"/>
</dbReference>